<evidence type="ECO:0000256" key="3">
    <source>
        <dbReference type="ARBA" id="ARBA00022679"/>
    </source>
</evidence>
<sequence>MIVGRDPLEMRIRGLARIGLGISILFALLPPLSYGLIGIASTRTEMEVAGRIRAQTIGQSVAARPRLWRFERERFNDLLWRLTQPGESLELLDATGLRVASNNVTVTAPALEMRLPIYASGDLAAYLVVRRKATDLIIGESIALALGLGLGCGLFLAMRAWPLGTLRRAIAELKAADDSKSLLLSAVGHDLRQPLQSLTLFASVISAADLPPTPRRAAEMLNISLTRLSTLLDEIIAIARIDVGAIEENKEQIALEPLLDHLVQEMTVQADVKGLRLHHVTTSAVTLSDPSLLATIIRNLLSNAIRYTERGGILLGCRRQGGAWLICI</sequence>
<evidence type="ECO:0000256" key="2">
    <source>
        <dbReference type="ARBA" id="ARBA00012438"/>
    </source>
</evidence>
<name>S9TJF3_MAGFU</name>
<dbReference type="InterPro" id="IPR036097">
    <property type="entry name" value="HisK_dim/P_sf"/>
</dbReference>
<evidence type="ECO:0000256" key="6">
    <source>
        <dbReference type="SAM" id="Phobius"/>
    </source>
</evidence>
<comment type="catalytic activity">
    <reaction evidence="1">
        <text>ATP + protein L-histidine = ADP + protein N-phospho-L-histidine.</text>
        <dbReference type="EC" id="2.7.13.3"/>
    </reaction>
</comment>
<evidence type="ECO:0000259" key="7">
    <source>
        <dbReference type="PROSITE" id="PS50109"/>
    </source>
</evidence>
<dbReference type="Gene3D" id="1.10.287.130">
    <property type="match status" value="1"/>
</dbReference>
<dbReference type="PANTHER" id="PTHR43711">
    <property type="entry name" value="TWO-COMPONENT HISTIDINE KINASE"/>
    <property type="match status" value="1"/>
</dbReference>
<dbReference type="Proteomes" id="UP000015350">
    <property type="component" value="Unassembled WGS sequence"/>
</dbReference>
<dbReference type="GO" id="GO:0000155">
    <property type="term" value="F:phosphorelay sensor kinase activity"/>
    <property type="evidence" value="ECO:0007669"/>
    <property type="project" value="InterPro"/>
</dbReference>
<keyword evidence="5" id="KW-0902">Two-component regulatory system</keyword>
<dbReference type="eggNOG" id="COG2205">
    <property type="taxonomic scope" value="Bacteria"/>
</dbReference>
<keyword evidence="4 8" id="KW-0418">Kinase</keyword>
<keyword evidence="6" id="KW-0812">Transmembrane</keyword>
<dbReference type="SUPFAM" id="SSF55874">
    <property type="entry name" value="ATPase domain of HSP90 chaperone/DNA topoisomerase II/histidine kinase"/>
    <property type="match status" value="1"/>
</dbReference>
<comment type="caution">
    <text evidence="8">The sequence shown here is derived from an EMBL/GenBank/DDBJ whole genome shotgun (WGS) entry which is preliminary data.</text>
</comment>
<dbReference type="InterPro" id="IPR036890">
    <property type="entry name" value="HATPase_C_sf"/>
</dbReference>
<dbReference type="InterPro" id="IPR005467">
    <property type="entry name" value="His_kinase_dom"/>
</dbReference>
<feature type="non-terminal residue" evidence="8">
    <location>
        <position position="328"/>
    </location>
</feature>
<dbReference type="Gene3D" id="3.30.565.10">
    <property type="entry name" value="Histidine kinase-like ATPase, C-terminal domain"/>
    <property type="match status" value="1"/>
</dbReference>
<protein>
    <recommendedName>
        <fullName evidence="2">histidine kinase</fullName>
        <ecNumber evidence="2">2.7.13.3</ecNumber>
    </recommendedName>
</protein>
<dbReference type="InterPro" id="IPR050736">
    <property type="entry name" value="Sensor_HK_Regulatory"/>
</dbReference>
<gene>
    <name evidence="8" type="ORF">K678_05858</name>
</gene>
<dbReference type="PROSITE" id="PS50109">
    <property type="entry name" value="HIS_KIN"/>
    <property type="match status" value="1"/>
</dbReference>
<evidence type="ECO:0000256" key="5">
    <source>
        <dbReference type="ARBA" id="ARBA00023012"/>
    </source>
</evidence>
<dbReference type="PANTHER" id="PTHR43711:SF1">
    <property type="entry name" value="HISTIDINE KINASE 1"/>
    <property type="match status" value="1"/>
</dbReference>
<dbReference type="RefSeq" id="WP_021131527.1">
    <property type="nucleotide sequence ID" value="NZ_AQPH01000015.1"/>
</dbReference>
<evidence type="ECO:0000256" key="1">
    <source>
        <dbReference type="ARBA" id="ARBA00000085"/>
    </source>
</evidence>
<accession>S9TJF3</accession>
<dbReference type="InterPro" id="IPR003661">
    <property type="entry name" value="HisK_dim/P_dom"/>
</dbReference>
<feature type="transmembrane region" description="Helical" evidence="6">
    <location>
        <begin position="15"/>
        <end position="37"/>
    </location>
</feature>
<keyword evidence="3" id="KW-0808">Transferase</keyword>
<evidence type="ECO:0000313" key="9">
    <source>
        <dbReference type="Proteomes" id="UP000015350"/>
    </source>
</evidence>
<dbReference type="SMART" id="SM00388">
    <property type="entry name" value="HisKA"/>
    <property type="match status" value="1"/>
</dbReference>
<reference evidence="8 9" key="1">
    <citation type="submission" date="2013-04" db="EMBL/GenBank/DDBJ databases">
        <authorList>
            <person name="Kuznetsov B."/>
            <person name="Ivanovsky R."/>
        </authorList>
    </citation>
    <scope>NUCLEOTIDE SEQUENCE [LARGE SCALE GENOMIC DNA]</scope>
    <source>
        <strain evidence="8 9">MGU-K5</strain>
    </source>
</reference>
<keyword evidence="6" id="KW-1133">Transmembrane helix</keyword>
<evidence type="ECO:0000313" key="8">
    <source>
        <dbReference type="EMBL" id="EPY02381.1"/>
    </source>
</evidence>
<proteinExistence type="predicted"/>
<feature type="domain" description="Histidine kinase" evidence="7">
    <location>
        <begin position="186"/>
        <end position="328"/>
    </location>
</feature>
<dbReference type="Pfam" id="PF00512">
    <property type="entry name" value="HisKA"/>
    <property type="match status" value="1"/>
</dbReference>
<dbReference type="EC" id="2.7.13.3" evidence="2"/>
<dbReference type="STRING" id="1316936.K678_05858"/>
<dbReference type="CDD" id="cd00082">
    <property type="entry name" value="HisKA"/>
    <property type="match status" value="1"/>
</dbReference>
<dbReference type="EMBL" id="AQPH01000015">
    <property type="protein sequence ID" value="EPY02381.1"/>
    <property type="molecule type" value="Genomic_DNA"/>
</dbReference>
<feature type="transmembrane region" description="Helical" evidence="6">
    <location>
        <begin position="136"/>
        <end position="158"/>
    </location>
</feature>
<dbReference type="AlphaFoldDB" id="S9TJF3"/>
<keyword evidence="6" id="KW-0472">Membrane</keyword>
<dbReference type="SUPFAM" id="SSF47384">
    <property type="entry name" value="Homodimeric domain of signal transducing histidine kinase"/>
    <property type="match status" value="1"/>
</dbReference>
<evidence type="ECO:0000256" key="4">
    <source>
        <dbReference type="ARBA" id="ARBA00022777"/>
    </source>
</evidence>
<organism evidence="8 9">
    <name type="scientific">Magnetospirillum fulvum MGU-K5</name>
    <dbReference type="NCBI Taxonomy" id="1316936"/>
    <lineage>
        <taxon>Bacteria</taxon>
        <taxon>Pseudomonadati</taxon>
        <taxon>Pseudomonadota</taxon>
        <taxon>Alphaproteobacteria</taxon>
        <taxon>Rhodospirillales</taxon>
        <taxon>Rhodospirillaceae</taxon>
        <taxon>Magnetospirillum</taxon>
    </lineage>
</organism>